<dbReference type="OrthoDB" id="3184970at2759"/>
<protein>
    <submittedName>
        <fullName evidence="1">Uncharacterized protein</fullName>
    </submittedName>
</protein>
<dbReference type="AlphaFoldDB" id="A0A6A4GQL8"/>
<evidence type="ECO:0000313" key="1">
    <source>
        <dbReference type="EMBL" id="KAE9387726.1"/>
    </source>
</evidence>
<name>A0A6A4GQL8_9AGAR</name>
<sequence>MTLNYYLTALTHMLAGEECTLATDIVLRSSDGVRFGAHTRNLEIYSDGFPSVDAVRNSGEDVDALGRV</sequence>
<dbReference type="EMBL" id="ML769784">
    <property type="protein sequence ID" value="KAE9387726.1"/>
    <property type="molecule type" value="Genomic_DNA"/>
</dbReference>
<evidence type="ECO:0000313" key="2">
    <source>
        <dbReference type="Proteomes" id="UP000799118"/>
    </source>
</evidence>
<accession>A0A6A4GQL8</accession>
<organism evidence="1 2">
    <name type="scientific">Gymnopus androsaceus JB14</name>
    <dbReference type="NCBI Taxonomy" id="1447944"/>
    <lineage>
        <taxon>Eukaryota</taxon>
        <taxon>Fungi</taxon>
        <taxon>Dikarya</taxon>
        <taxon>Basidiomycota</taxon>
        <taxon>Agaricomycotina</taxon>
        <taxon>Agaricomycetes</taxon>
        <taxon>Agaricomycetidae</taxon>
        <taxon>Agaricales</taxon>
        <taxon>Marasmiineae</taxon>
        <taxon>Omphalotaceae</taxon>
        <taxon>Gymnopus</taxon>
    </lineage>
</organism>
<dbReference type="Proteomes" id="UP000799118">
    <property type="component" value="Unassembled WGS sequence"/>
</dbReference>
<proteinExistence type="predicted"/>
<gene>
    <name evidence="1" type="ORF">BT96DRAFT_1078971</name>
</gene>
<keyword evidence="2" id="KW-1185">Reference proteome</keyword>
<reference evidence="1" key="1">
    <citation type="journal article" date="2019" name="Environ. Microbiol.">
        <title>Fungal ecological strategies reflected in gene transcription - a case study of two litter decomposers.</title>
        <authorList>
            <person name="Barbi F."/>
            <person name="Kohler A."/>
            <person name="Barry K."/>
            <person name="Baskaran P."/>
            <person name="Daum C."/>
            <person name="Fauchery L."/>
            <person name="Ihrmark K."/>
            <person name="Kuo A."/>
            <person name="LaButti K."/>
            <person name="Lipzen A."/>
            <person name="Morin E."/>
            <person name="Grigoriev I.V."/>
            <person name="Henrissat B."/>
            <person name="Lindahl B."/>
            <person name="Martin F."/>
        </authorList>
    </citation>
    <scope>NUCLEOTIDE SEQUENCE</scope>
    <source>
        <strain evidence="1">JB14</strain>
    </source>
</reference>